<dbReference type="Gene3D" id="3.90.1300.10">
    <property type="entry name" value="Amidase signature (AS) domain"/>
    <property type="match status" value="1"/>
</dbReference>
<dbReference type="Proteomes" id="UP000070700">
    <property type="component" value="Unassembled WGS sequence"/>
</dbReference>
<dbReference type="EMBL" id="KQ947413">
    <property type="protein sequence ID" value="KUJ18364.1"/>
    <property type="molecule type" value="Genomic_DNA"/>
</dbReference>
<sequence>MATTRDTTKSFLHYPEAKQGPNVPYTNNRKSNPAVRGWYLLISALILEYVGFVRRIVWKNTGFANLRLIRKYIENAEPRYDPTVVPIAASSPFDDPAPVVETAVAWKPEAKYYTVADYRKLFLSGELTPLAVAQAILPLIRRDISPPGSHSIGFFDSNVELVLAAAKASTLRYKEKRPLGPLDGIALAVKDEYDIEGYTTCLGSRNDYTGKAAPGESITAWCVKKLQEAGAVNVGKLSMHEFGLDTSGNNPIKGTPPNPYNSDYYTGGSSSGCAYAVASGLVPIALGGDGGGSIRIPASFCSVFGLKPSHGRLLFKPCMNHSSSCAVNGPLASDIASLTAFYQVLGIQDTEALFPAPSPTILVPTSRSKKVLGIPEAWFARSTPAIQRLCRSLVDRLVANHDYTLVPISIPFLPEGQLAHAMTVLTDAATLLPETSNLTSANRIMIALGTVTPATDYVLAQKLRQVLMQHMAYLWEKYPGMIIVTPTTSCAGWKVAGKSDLKYGISDGDTTLKTMEYVWMGNFLGLPGLAVPAGFVKPEGVKGAGEEAADGEVGGVPVGLMGMGEWGDEEELLRWGAEVEEVGMDRRCRPPIWVDVVELAKKQM</sequence>
<dbReference type="SUPFAM" id="SSF75304">
    <property type="entry name" value="Amidase signature (AS) enzymes"/>
    <property type="match status" value="1"/>
</dbReference>
<dbReference type="PROSITE" id="PS00571">
    <property type="entry name" value="AMIDASES"/>
    <property type="match status" value="1"/>
</dbReference>
<dbReference type="PANTHER" id="PTHR11895">
    <property type="entry name" value="TRANSAMIDASE"/>
    <property type="match status" value="1"/>
</dbReference>
<evidence type="ECO:0000313" key="5">
    <source>
        <dbReference type="EMBL" id="KUJ18364.1"/>
    </source>
</evidence>
<evidence type="ECO:0000259" key="4">
    <source>
        <dbReference type="Pfam" id="PF01425"/>
    </source>
</evidence>
<dbReference type="InterPro" id="IPR020556">
    <property type="entry name" value="Amidase_CS"/>
</dbReference>
<dbReference type="InParanoid" id="A0A194XDY7"/>
<keyword evidence="3" id="KW-1133">Transmembrane helix</keyword>
<dbReference type="InterPro" id="IPR000120">
    <property type="entry name" value="Amidase"/>
</dbReference>
<dbReference type="KEGG" id="psco:LY89DRAFT_615087"/>
<dbReference type="InterPro" id="IPR023631">
    <property type="entry name" value="Amidase_dom"/>
</dbReference>
<dbReference type="Pfam" id="PF01425">
    <property type="entry name" value="Amidase"/>
    <property type="match status" value="1"/>
</dbReference>
<proteinExistence type="inferred from homology"/>
<dbReference type="STRING" id="149040.A0A194XDY7"/>
<feature type="domain" description="Amidase" evidence="4">
    <location>
        <begin position="159"/>
        <end position="573"/>
    </location>
</feature>
<keyword evidence="3" id="KW-0812">Transmembrane</keyword>
<keyword evidence="6" id="KW-1185">Reference proteome</keyword>
<reference evidence="5 6" key="1">
    <citation type="submission" date="2015-10" db="EMBL/GenBank/DDBJ databases">
        <title>Full genome of DAOMC 229536 Phialocephala scopiformis, a fungal endophyte of spruce producing the potent anti-insectan compound rugulosin.</title>
        <authorList>
            <consortium name="DOE Joint Genome Institute"/>
            <person name="Walker A.K."/>
            <person name="Frasz S.L."/>
            <person name="Seifert K.A."/>
            <person name="Miller J.D."/>
            <person name="Mondo S.J."/>
            <person name="Labutti K."/>
            <person name="Lipzen A."/>
            <person name="Dockter R."/>
            <person name="Kennedy M."/>
            <person name="Grigoriev I.V."/>
            <person name="Spatafora J.W."/>
        </authorList>
    </citation>
    <scope>NUCLEOTIDE SEQUENCE [LARGE SCALE GENOMIC DNA]</scope>
    <source>
        <strain evidence="5 6">CBS 120377</strain>
    </source>
</reference>
<dbReference type="AlphaFoldDB" id="A0A194XDY7"/>
<dbReference type="PANTHER" id="PTHR11895:SF67">
    <property type="entry name" value="AMIDASE DOMAIN-CONTAINING PROTEIN"/>
    <property type="match status" value="1"/>
</dbReference>
<evidence type="ECO:0000256" key="2">
    <source>
        <dbReference type="SAM" id="MobiDB-lite"/>
    </source>
</evidence>
<comment type="similarity">
    <text evidence="1">Belongs to the amidase family.</text>
</comment>
<feature type="transmembrane region" description="Helical" evidence="3">
    <location>
        <begin position="38"/>
        <end position="57"/>
    </location>
</feature>
<evidence type="ECO:0000256" key="1">
    <source>
        <dbReference type="ARBA" id="ARBA00009199"/>
    </source>
</evidence>
<name>A0A194XDY7_MOLSC</name>
<dbReference type="RefSeq" id="XP_018072719.1">
    <property type="nucleotide sequence ID" value="XM_018210712.1"/>
</dbReference>
<protein>
    <submittedName>
        <fullName evidence="5">Amidase</fullName>
    </submittedName>
</protein>
<evidence type="ECO:0000313" key="6">
    <source>
        <dbReference type="Proteomes" id="UP000070700"/>
    </source>
</evidence>
<gene>
    <name evidence="5" type="ORF">LY89DRAFT_615087</name>
</gene>
<accession>A0A194XDY7</accession>
<keyword evidence="3" id="KW-0472">Membrane</keyword>
<evidence type="ECO:0000256" key="3">
    <source>
        <dbReference type="SAM" id="Phobius"/>
    </source>
</evidence>
<dbReference type="GO" id="GO:0003824">
    <property type="term" value="F:catalytic activity"/>
    <property type="evidence" value="ECO:0007669"/>
    <property type="project" value="InterPro"/>
</dbReference>
<dbReference type="OrthoDB" id="421993at2759"/>
<dbReference type="GeneID" id="28820438"/>
<organism evidence="5 6">
    <name type="scientific">Mollisia scopiformis</name>
    <name type="common">Conifer needle endophyte fungus</name>
    <name type="synonym">Phialocephala scopiformis</name>
    <dbReference type="NCBI Taxonomy" id="149040"/>
    <lineage>
        <taxon>Eukaryota</taxon>
        <taxon>Fungi</taxon>
        <taxon>Dikarya</taxon>
        <taxon>Ascomycota</taxon>
        <taxon>Pezizomycotina</taxon>
        <taxon>Leotiomycetes</taxon>
        <taxon>Helotiales</taxon>
        <taxon>Mollisiaceae</taxon>
        <taxon>Mollisia</taxon>
    </lineage>
</organism>
<dbReference type="InterPro" id="IPR036928">
    <property type="entry name" value="AS_sf"/>
</dbReference>
<feature type="region of interest" description="Disordered" evidence="2">
    <location>
        <begin position="1"/>
        <end position="27"/>
    </location>
</feature>